<keyword evidence="5" id="KW-1185">Reference proteome</keyword>
<name>A0A9W6MQR7_9HYPH</name>
<evidence type="ECO:0000256" key="2">
    <source>
        <dbReference type="HAMAP-Rule" id="MF_00634"/>
    </source>
</evidence>
<evidence type="ECO:0000313" key="6">
    <source>
        <dbReference type="Proteomes" id="UP001143400"/>
    </source>
</evidence>
<protein>
    <recommendedName>
        <fullName evidence="2">UPF0235 protein GCM10008170_03180</fullName>
    </recommendedName>
</protein>
<dbReference type="HAMAP" id="MF_00634">
    <property type="entry name" value="UPF0235"/>
    <property type="match status" value="1"/>
</dbReference>
<comment type="caution">
    <text evidence="3">The sequence shown here is derived from an EMBL/GenBank/DDBJ whole genome shotgun (WGS) entry which is preliminary data.</text>
</comment>
<reference evidence="3" key="1">
    <citation type="journal article" date="2014" name="Int. J. Syst. Evol. Microbiol.">
        <title>Complete genome sequence of Corynebacterium casei LMG S-19264T (=DSM 44701T), isolated from a smear-ripened cheese.</title>
        <authorList>
            <consortium name="US DOE Joint Genome Institute (JGI-PGF)"/>
            <person name="Walter F."/>
            <person name="Albersmeier A."/>
            <person name="Kalinowski J."/>
            <person name="Ruckert C."/>
        </authorList>
    </citation>
    <scope>NUCLEOTIDE SEQUENCE</scope>
    <source>
        <strain evidence="3">VKM B-1606</strain>
    </source>
</reference>
<dbReference type="Proteomes" id="UP000758856">
    <property type="component" value="Unassembled WGS sequence"/>
</dbReference>
<dbReference type="Gene3D" id="3.30.1200.10">
    <property type="entry name" value="YggU-like"/>
    <property type="match status" value="1"/>
</dbReference>
<sequence length="92" mass="9301">MRARLTPRGGRDAIDGVERLSDGTAVLAVRVRAAPQNGEANAALRALLAKAAGVARSAVTQTAGPTSRIKTFEIAGDPAAIEARLRAAAGAP</sequence>
<dbReference type="EMBL" id="JAFBCY010000002">
    <property type="protein sequence ID" value="MBM7851241.1"/>
    <property type="molecule type" value="Genomic_DNA"/>
</dbReference>
<evidence type="ECO:0000313" key="5">
    <source>
        <dbReference type="Proteomes" id="UP000758856"/>
    </source>
</evidence>
<dbReference type="EMBL" id="BSFF01000001">
    <property type="protein sequence ID" value="GLK54299.1"/>
    <property type="molecule type" value="Genomic_DNA"/>
</dbReference>
<dbReference type="InterPro" id="IPR036591">
    <property type="entry name" value="YggU-like_sf"/>
</dbReference>
<evidence type="ECO:0000256" key="1">
    <source>
        <dbReference type="ARBA" id="ARBA00010364"/>
    </source>
</evidence>
<accession>A0A9W6MQR7</accession>
<dbReference type="InterPro" id="IPR003746">
    <property type="entry name" value="DUF167"/>
</dbReference>
<organism evidence="3 6">
    <name type="scientific">Methylopila capsulata</name>
    <dbReference type="NCBI Taxonomy" id="61654"/>
    <lineage>
        <taxon>Bacteria</taxon>
        <taxon>Pseudomonadati</taxon>
        <taxon>Pseudomonadota</taxon>
        <taxon>Alphaproteobacteria</taxon>
        <taxon>Hyphomicrobiales</taxon>
        <taxon>Methylopilaceae</taxon>
        <taxon>Methylopila</taxon>
    </lineage>
</organism>
<gene>
    <name evidence="3" type="ORF">GCM10008170_03180</name>
    <name evidence="4" type="ORF">JOD31_001466</name>
</gene>
<comment type="similarity">
    <text evidence="1 2">Belongs to the UPF0235 family.</text>
</comment>
<dbReference type="SUPFAM" id="SSF69786">
    <property type="entry name" value="YggU-like"/>
    <property type="match status" value="1"/>
</dbReference>
<dbReference type="Proteomes" id="UP001143400">
    <property type="component" value="Unassembled WGS sequence"/>
</dbReference>
<dbReference type="NCBIfam" id="TIGR00251">
    <property type="entry name" value="DUF167 family protein"/>
    <property type="match status" value="1"/>
</dbReference>
<evidence type="ECO:0000313" key="3">
    <source>
        <dbReference type="EMBL" id="GLK54299.1"/>
    </source>
</evidence>
<reference evidence="4 5" key="2">
    <citation type="submission" date="2021-01" db="EMBL/GenBank/DDBJ databases">
        <title>Genomic Encyclopedia of Type Strains, Phase IV (KMG-IV): sequencing the most valuable type-strain genomes for metagenomic binning, comparative biology and taxonomic classification.</title>
        <authorList>
            <person name="Goeker M."/>
        </authorList>
    </citation>
    <scope>NUCLEOTIDE SEQUENCE [LARGE SCALE GENOMIC DNA]</scope>
    <source>
        <strain evidence="4 5">DSM 6130</strain>
    </source>
</reference>
<proteinExistence type="inferred from homology"/>
<dbReference type="Pfam" id="PF02594">
    <property type="entry name" value="DUF167"/>
    <property type="match status" value="1"/>
</dbReference>
<evidence type="ECO:0000313" key="4">
    <source>
        <dbReference type="EMBL" id="MBM7851241.1"/>
    </source>
</evidence>
<reference evidence="3" key="3">
    <citation type="submission" date="2023-01" db="EMBL/GenBank/DDBJ databases">
        <authorList>
            <person name="Sun Q."/>
            <person name="Evtushenko L."/>
        </authorList>
    </citation>
    <scope>NUCLEOTIDE SEQUENCE</scope>
    <source>
        <strain evidence="3">VKM B-1606</strain>
    </source>
</reference>
<dbReference type="AlphaFoldDB" id="A0A9W6MQR7"/>
<dbReference type="SMART" id="SM01152">
    <property type="entry name" value="DUF167"/>
    <property type="match status" value="1"/>
</dbReference>